<reference evidence="1" key="1">
    <citation type="submission" date="2020-07" db="EMBL/GenBank/DDBJ databases">
        <title>The High-quality genome of the commercially important snow crab, Chionoecetes opilio.</title>
        <authorList>
            <person name="Jeong J.-H."/>
            <person name="Ryu S."/>
        </authorList>
    </citation>
    <scope>NUCLEOTIDE SEQUENCE</scope>
    <source>
        <strain evidence="1">MADBK_172401_WGS</strain>
        <tissue evidence="1">Digestive gland</tissue>
    </source>
</reference>
<protein>
    <submittedName>
        <fullName evidence="1">Uncharacterized protein</fullName>
    </submittedName>
</protein>
<organism evidence="1 2">
    <name type="scientific">Chionoecetes opilio</name>
    <name type="common">Atlantic snow crab</name>
    <name type="synonym">Cancer opilio</name>
    <dbReference type="NCBI Taxonomy" id="41210"/>
    <lineage>
        <taxon>Eukaryota</taxon>
        <taxon>Metazoa</taxon>
        <taxon>Ecdysozoa</taxon>
        <taxon>Arthropoda</taxon>
        <taxon>Crustacea</taxon>
        <taxon>Multicrustacea</taxon>
        <taxon>Malacostraca</taxon>
        <taxon>Eumalacostraca</taxon>
        <taxon>Eucarida</taxon>
        <taxon>Decapoda</taxon>
        <taxon>Pleocyemata</taxon>
        <taxon>Brachyura</taxon>
        <taxon>Eubrachyura</taxon>
        <taxon>Majoidea</taxon>
        <taxon>Majidae</taxon>
        <taxon>Chionoecetes</taxon>
    </lineage>
</organism>
<accession>A0A8J8WCE1</accession>
<proteinExistence type="predicted"/>
<keyword evidence="2" id="KW-1185">Reference proteome</keyword>
<dbReference type="Proteomes" id="UP000770661">
    <property type="component" value="Unassembled WGS sequence"/>
</dbReference>
<dbReference type="AlphaFoldDB" id="A0A8J8WCE1"/>
<evidence type="ECO:0000313" key="1">
    <source>
        <dbReference type="EMBL" id="KAG0694134.1"/>
    </source>
</evidence>
<gene>
    <name evidence="1" type="ORF">GWK47_027291</name>
</gene>
<sequence>MATERLQLPSFHHNVQDWLQHVQGYLANTSANYQQKFQRCCLCLAYRSSHTRTKHNYLAPGLQQIRGTKECYVRRVPKTRPPSSTGAANHHFGGHEAVYSVAADATNQYTVQHVIEHISK</sequence>
<evidence type="ECO:0000313" key="2">
    <source>
        <dbReference type="Proteomes" id="UP000770661"/>
    </source>
</evidence>
<name>A0A8J8WCE1_CHIOP</name>
<dbReference type="EMBL" id="JACEEZ010026191">
    <property type="protein sequence ID" value="KAG0694134.1"/>
    <property type="molecule type" value="Genomic_DNA"/>
</dbReference>
<comment type="caution">
    <text evidence="1">The sequence shown here is derived from an EMBL/GenBank/DDBJ whole genome shotgun (WGS) entry which is preliminary data.</text>
</comment>
<dbReference type="OrthoDB" id="10257314at2759"/>